<dbReference type="InterPro" id="IPR036423">
    <property type="entry name" value="SOD-like_Cu/Zn_dom_sf"/>
</dbReference>
<dbReference type="Pfam" id="PF00080">
    <property type="entry name" value="Sod_Cu"/>
    <property type="match status" value="1"/>
</dbReference>
<evidence type="ECO:0000313" key="4">
    <source>
        <dbReference type="EMBL" id="GGL46121.1"/>
    </source>
</evidence>
<dbReference type="GO" id="GO:0005507">
    <property type="term" value="F:copper ion binding"/>
    <property type="evidence" value="ECO:0007669"/>
    <property type="project" value="InterPro"/>
</dbReference>
<accession>A0A917RYW3</accession>
<keyword evidence="5" id="KW-1185">Reference proteome</keyword>
<dbReference type="InterPro" id="IPR001424">
    <property type="entry name" value="SOD_Cu_Zn_dom"/>
</dbReference>
<dbReference type="GO" id="GO:0006801">
    <property type="term" value="P:superoxide metabolic process"/>
    <property type="evidence" value="ECO:0007669"/>
    <property type="project" value="InterPro"/>
</dbReference>
<name>A0A917RYW3_9BACL</name>
<dbReference type="PROSITE" id="PS00087">
    <property type="entry name" value="SOD_CU_ZN_1"/>
    <property type="match status" value="1"/>
</dbReference>
<dbReference type="RefSeq" id="WP_188801763.1">
    <property type="nucleotide sequence ID" value="NZ_BMOK01000002.1"/>
</dbReference>
<comment type="similarity">
    <text evidence="1">Belongs to the Cu-Zn superoxide dismutase family.</text>
</comment>
<dbReference type="PANTHER" id="PTHR10003">
    <property type="entry name" value="SUPEROXIDE DISMUTASE CU-ZN -RELATED"/>
    <property type="match status" value="1"/>
</dbReference>
<feature type="domain" description="Superoxide dismutase copper/zinc binding" evidence="3">
    <location>
        <begin position="52"/>
        <end position="183"/>
    </location>
</feature>
<comment type="function">
    <text evidence="2">Destroys radicals which are normally produced within the cells and which are toxic to biological systems. May play a role in favoring mycobacterial survival in phagocytes.</text>
</comment>
<protein>
    <submittedName>
        <fullName evidence="4">Superoxide dismutase [Cu-Zn] 1</fullName>
    </submittedName>
</protein>
<dbReference type="Proteomes" id="UP000654670">
    <property type="component" value="Unassembled WGS sequence"/>
</dbReference>
<gene>
    <name evidence="4" type="primary">sodC1</name>
    <name evidence="4" type="ORF">GCM10007968_07790</name>
</gene>
<evidence type="ECO:0000256" key="1">
    <source>
        <dbReference type="ARBA" id="ARBA00010457"/>
    </source>
</evidence>
<reference evidence="4" key="2">
    <citation type="submission" date="2020-09" db="EMBL/GenBank/DDBJ databases">
        <authorList>
            <person name="Sun Q."/>
            <person name="Ohkuma M."/>
        </authorList>
    </citation>
    <scope>NUCLEOTIDE SEQUENCE</scope>
    <source>
        <strain evidence="4">JCM 15325</strain>
    </source>
</reference>
<evidence type="ECO:0000256" key="2">
    <source>
        <dbReference type="ARBA" id="ARBA00024900"/>
    </source>
</evidence>
<dbReference type="Gene3D" id="2.60.40.200">
    <property type="entry name" value="Superoxide dismutase, copper/zinc binding domain"/>
    <property type="match status" value="1"/>
</dbReference>
<dbReference type="InterPro" id="IPR018152">
    <property type="entry name" value="SOD_Cu/Zn_BS"/>
</dbReference>
<reference evidence="4" key="1">
    <citation type="journal article" date="2014" name="Int. J. Syst. Evol. Microbiol.">
        <title>Complete genome sequence of Corynebacterium casei LMG S-19264T (=DSM 44701T), isolated from a smear-ripened cheese.</title>
        <authorList>
            <consortium name="US DOE Joint Genome Institute (JGI-PGF)"/>
            <person name="Walter F."/>
            <person name="Albersmeier A."/>
            <person name="Kalinowski J."/>
            <person name="Ruckert C."/>
        </authorList>
    </citation>
    <scope>NUCLEOTIDE SEQUENCE</scope>
    <source>
        <strain evidence="4">JCM 15325</strain>
    </source>
</reference>
<comment type="caution">
    <text evidence="4">The sequence shown here is derived from an EMBL/GenBank/DDBJ whole genome shotgun (WGS) entry which is preliminary data.</text>
</comment>
<dbReference type="CDD" id="cd00305">
    <property type="entry name" value="Cu-Zn_Superoxide_Dismutase"/>
    <property type="match status" value="1"/>
</dbReference>
<dbReference type="AlphaFoldDB" id="A0A917RYW3"/>
<dbReference type="EMBL" id="BMOK01000002">
    <property type="protein sequence ID" value="GGL46121.1"/>
    <property type="molecule type" value="Genomic_DNA"/>
</dbReference>
<evidence type="ECO:0000313" key="5">
    <source>
        <dbReference type="Proteomes" id="UP000654670"/>
    </source>
</evidence>
<organism evidence="4 5">
    <name type="scientific">Sporolactobacillus putidus</name>
    <dbReference type="NCBI Taxonomy" id="492735"/>
    <lineage>
        <taxon>Bacteria</taxon>
        <taxon>Bacillati</taxon>
        <taxon>Bacillota</taxon>
        <taxon>Bacilli</taxon>
        <taxon>Bacillales</taxon>
        <taxon>Sporolactobacillaceae</taxon>
        <taxon>Sporolactobacillus</taxon>
    </lineage>
</organism>
<sequence>MNFSKFFYLYCALLVLAALIYETHWGHEASAKGNPSQRLIVPLIDGKGEELGEAVLTETEKGVSIALQAEGLRPGIHAIHFHEAGSCTPPDFMSAGGHFNPDHKQHGLKNSLGPHAGDMPNIFADSHGRVKTVLFNPRITLEEGKKNSLRDADGSALVIHETGDDQQTDPSGNAGEHVLCGVIK</sequence>
<evidence type="ECO:0000259" key="3">
    <source>
        <dbReference type="Pfam" id="PF00080"/>
    </source>
</evidence>
<proteinExistence type="inferred from homology"/>
<dbReference type="SUPFAM" id="SSF49329">
    <property type="entry name" value="Cu,Zn superoxide dismutase-like"/>
    <property type="match status" value="1"/>
</dbReference>
<dbReference type="InterPro" id="IPR024134">
    <property type="entry name" value="SOD_Cu/Zn_/chaperone"/>
</dbReference>